<dbReference type="Gene3D" id="2.40.50.100">
    <property type="match status" value="1"/>
</dbReference>
<dbReference type="Proteomes" id="UP001163739">
    <property type="component" value="Chromosome"/>
</dbReference>
<organism evidence="1 2">
    <name type="scientific">Alkalimarinus alittae</name>
    <dbReference type="NCBI Taxonomy" id="2961619"/>
    <lineage>
        <taxon>Bacteria</taxon>
        <taxon>Pseudomonadati</taxon>
        <taxon>Pseudomonadota</taxon>
        <taxon>Gammaproteobacteria</taxon>
        <taxon>Alteromonadales</taxon>
        <taxon>Alteromonadaceae</taxon>
        <taxon>Alkalimarinus</taxon>
    </lineage>
</organism>
<dbReference type="SUPFAM" id="SSF111369">
    <property type="entry name" value="HlyD-like secretion proteins"/>
    <property type="match status" value="1"/>
</dbReference>
<reference evidence="1" key="1">
    <citation type="submission" date="2022-06" db="EMBL/GenBank/DDBJ databases">
        <title>Alkalimarinus sp. nov., isolated from gut of a Alitta virens.</title>
        <authorList>
            <person name="Yang A.I."/>
            <person name="Shin N.-R."/>
        </authorList>
    </citation>
    <scope>NUCLEOTIDE SEQUENCE</scope>
    <source>
        <strain evidence="1">A2M4</strain>
    </source>
</reference>
<dbReference type="Gene3D" id="1.10.287.470">
    <property type="entry name" value="Helix hairpin bin"/>
    <property type="match status" value="1"/>
</dbReference>
<evidence type="ECO:0000313" key="2">
    <source>
        <dbReference type="Proteomes" id="UP001163739"/>
    </source>
</evidence>
<dbReference type="EMBL" id="CP100390">
    <property type="protein sequence ID" value="UZE96377.1"/>
    <property type="molecule type" value="Genomic_DNA"/>
</dbReference>
<evidence type="ECO:0008006" key="3">
    <source>
        <dbReference type="Google" id="ProtNLM"/>
    </source>
</evidence>
<accession>A0ABY6N2Z8</accession>
<gene>
    <name evidence="1" type="ORF">NKI27_01120</name>
</gene>
<protein>
    <recommendedName>
        <fullName evidence="3">HlyD family secretion protein</fullName>
    </recommendedName>
</protein>
<dbReference type="Gene3D" id="2.40.420.20">
    <property type="match status" value="1"/>
</dbReference>
<proteinExistence type="predicted"/>
<dbReference type="RefSeq" id="WP_265047862.1">
    <property type="nucleotide sequence ID" value="NZ_CP100390.1"/>
</dbReference>
<name>A0ABY6N2Z8_9ALTE</name>
<keyword evidence="2" id="KW-1185">Reference proteome</keyword>
<sequence>MKLNLNDTQVNLELAKEKLGIATKDLRRNEQLLKNGSISPTAIGAQQTIVLQLKQEVQSLTNRLETLPSQLDVQEARIIISQATVETQRRNLERAVIKLPFNARITGLSVEENQFVGQGALLFSAQTINKVLINAQFQLEQFRILARGFKDSTLLEEAFESGDSQALFSRLGLSAKVRIAGDNFITWDAKVERVSGNLDPASRTLGVIVSVDEPYKNIRPGIKPPLMQGMYTEVILFGNPKQYFVAPRDALHEKQVFLVDQNNQLKRIDIKSEAQGDMLLIENGLNVGDKIITSDLFPAVTGMKLQPTPDDAKQRQIVDWLEAQQ</sequence>
<dbReference type="PANTHER" id="PTHR30469">
    <property type="entry name" value="MULTIDRUG RESISTANCE PROTEIN MDTA"/>
    <property type="match status" value="1"/>
</dbReference>
<evidence type="ECO:0000313" key="1">
    <source>
        <dbReference type="EMBL" id="UZE96377.1"/>
    </source>
</evidence>
<dbReference type="Gene3D" id="2.40.30.170">
    <property type="match status" value="1"/>
</dbReference>